<proteinExistence type="predicted"/>
<reference evidence="1" key="1">
    <citation type="submission" date="2020-08" db="EMBL/GenBank/DDBJ databases">
        <title>Multicomponent nature underlies the extraordinary mechanical properties of spider dragline silk.</title>
        <authorList>
            <person name="Kono N."/>
            <person name="Nakamura H."/>
            <person name="Mori M."/>
            <person name="Yoshida Y."/>
            <person name="Ohtoshi R."/>
            <person name="Malay A.D."/>
            <person name="Moran D.A.P."/>
            <person name="Tomita M."/>
            <person name="Numata K."/>
            <person name="Arakawa K."/>
        </authorList>
    </citation>
    <scope>NUCLEOTIDE SEQUENCE</scope>
</reference>
<comment type="caution">
    <text evidence="1">The sequence shown here is derived from an EMBL/GenBank/DDBJ whole genome shotgun (WGS) entry which is preliminary data.</text>
</comment>
<gene>
    <name evidence="1" type="ORF">NPIL_586061</name>
</gene>
<dbReference type="Proteomes" id="UP000887013">
    <property type="component" value="Unassembled WGS sequence"/>
</dbReference>
<keyword evidence="2" id="KW-1185">Reference proteome</keyword>
<dbReference type="AlphaFoldDB" id="A0A8X6TWW1"/>
<organism evidence="1 2">
    <name type="scientific">Nephila pilipes</name>
    <name type="common">Giant wood spider</name>
    <name type="synonym">Nephila maculata</name>
    <dbReference type="NCBI Taxonomy" id="299642"/>
    <lineage>
        <taxon>Eukaryota</taxon>
        <taxon>Metazoa</taxon>
        <taxon>Ecdysozoa</taxon>
        <taxon>Arthropoda</taxon>
        <taxon>Chelicerata</taxon>
        <taxon>Arachnida</taxon>
        <taxon>Araneae</taxon>
        <taxon>Araneomorphae</taxon>
        <taxon>Entelegynae</taxon>
        <taxon>Araneoidea</taxon>
        <taxon>Nephilidae</taxon>
        <taxon>Nephila</taxon>
    </lineage>
</organism>
<evidence type="ECO:0000313" key="2">
    <source>
        <dbReference type="Proteomes" id="UP000887013"/>
    </source>
</evidence>
<sequence>MLYPRIAEYRKVDSLTALVCVCRIDLCVFFSTRDRYDSPWENLLFLSVVVIKDSEGVGRLNALSNPLHVGSCHFRHHLALQMNDHYSSACESHAF</sequence>
<dbReference type="EMBL" id="BMAW01017637">
    <property type="protein sequence ID" value="GFT54942.1"/>
    <property type="molecule type" value="Genomic_DNA"/>
</dbReference>
<evidence type="ECO:0000313" key="1">
    <source>
        <dbReference type="EMBL" id="GFT54942.1"/>
    </source>
</evidence>
<accession>A0A8X6TWW1</accession>
<name>A0A8X6TWW1_NEPPI</name>
<protein>
    <submittedName>
        <fullName evidence="1">Uncharacterized protein</fullName>
    </submittedName>
</protein>